<keyword evidence="2" id="KW-1185">Reference proteome</keyword>
<evidence type="ECO:0000313" key="2">
    <source>
        <dbReference type="Proteomes" id="UP001208649"/>
    </source>
</evidence>
<organism evidence="1 2">
    <name type="scientific">Chryseobacterium edaphi</name>
    <dbReference type="NCBI Taxonomy" id="2976532"/>
    <lineage>
        <taxon>Bacteria</taxon>
        <taxon>Pseudomonadati</taxon>
        <taxon>Bacteroidota</taxon>
        <taxon>Flavobacteriia</taxon>
        <taxon>Flavobacteriales</taxon>
        <taxon>Weeksellaceae</taxon>
        <taxon>Chryseobacterium group</taxon>
        <taxon>Chryseobacterium</taxon>
    </lineage>
</organism>
<evidence type="ECO:0000313" key="1">
    <source>
        <dbReference type="EMBL" id="MCU7617851.1"/>
    </source>
</evidence>
<dbReference type="RefSeq" id="WP_263003302.1">
    <property type="nucleotide sequence ID" value="NZ_JAOTEM010000002.1"/>
</dbReference>
<name>A0ABT2W6N7_9FLAO</name>
<proteinExistence type="predicted"/>
<comment type="caution">
    <text evidence="1">The sequence shown here is derived from an EMBL/GenBank/DDBJ whole genome shotgun (WGS) entry which is preliminary data.</text>
</comment>
<dbReference type="Proteomes" id="UP001208649">
    <property type="component" value="Unassembled WGS sequence"/>
</dbReference>
<protein>
    <submittedName>
        <fullName evidence="1">Uncharacterized protein</fullName>
    </submittedName>
</protein>
<gene>
    <name evidence="1" type="ORF">NZ698_11630</name>
</gene>
<sequence length="456" mass="50675">MTKKHLKWLVAIIFSSLTIQSCIRDHAMSEDEKSQERAKFAAFANAKKLQQKTTGGDLIYQEGFRYLYKRYYDLHPEDTLQLGNNTAKPDFSKASQVFTGSDGSQTVLFPVVLNNTVVKVLAANINSDEDYIQFYNANSGDYVIDKAKDAFSQSYLQHKIDKTYKKTIGETEIEEVVINWPANIPSYVEIRIPPGRSGECDDLSDYQNNGCGGPPPSSCPPYQNCDNSSLGGNGIAQDSTKTPCEKIAAIGKNTKTKNLLTTLKIKSTQTDPATGKYRETGYTLTENGGNLSEEEFLGELGKNEMKFSVGSPINGYIHNHNPTGFSIFTPFDLASFSYMQMRGRIKDPSTFIFGVITPGNSTTQGTQYMLVIDDLAAFSLFINEYLNADQNYVDWLYHSSGVKHGNSASQNEDGFLQFMWNYSSGLKLLKGDPSLNNWTMIERGASFGQKITTPCN</sequence>
<accession>A0ABT2W6N7</accession>
<reference evidence="2" key="1">
    <citation type="submission" date="2023-07" db="EMBL/GenBank/DDBJ databases">
        <title>Chryseobacterium sp. strain PBS4-4 Genome sequencing and assembly.</title>
        <authorList>
            <person name="Jung Y."/>
        </authorList>
    </citation>
    <scope>NUCLEOTIDE SEQUENCE [LARGE SCALE GENOMIC DNA]</scope>
    <source>
        <strain evidence="2">PBS4-4</strain>
    </source>
</reference>
<dbReference type="EMBL" id="JAOTEM010000002">
    <property type="protein sequence ID" value="MCU7617851.1"/>
    <property type="molecule type" value="Genomic_DNA"/>
</dbReference>
<dbReference type="PROSITE" id="PS51257">
    <property type="entry name" value="PROKAR_LIPOPROTEIN"/>
    <property type="match status" value="1"/>
</dbReference>